<evidence type="ECO:0000256" key="1">
    <source>
        <dbReference type="ARBA" id="ARBA00006484"/>
    </source>
</evidence>
<organism evidence="3 4">
    <name type="scientific">Streptomyces olindensis</name>
    <dbReference type="NCBI Taxonomy" id="358823"/>
    <lineage>
        <taxon>Bacteria</taxon>
        <taxon>Bacillati</taxon>
        <taxon>Actinomycetota</taxon>
        <taxon>Actinomycetes</taxon>
        <taxon>Kitasatosporales</taxon>
        <taxon>Streptomycetaceae</taxon>
        <taxon>Streptomyces</taxon>
    </lineage>
</organism>
<reference evidence="3 4" key="1">
    <citation type="submission" date="2024-06" db="EMBL/GenBank/DDBJ databases">
        <title>The Natural Products Discovery Center: Release of the First 8490 Sequenced Strains for Exploring Actinobacteria Biosynthetic Diversity.</title>
        <authorList>
            <person name="Kalkreuter E."/>
            <person name="Kautsar S.A."/>
            <person name="Yang D."/>
            <person name="Bader C.D."/>
            <person name="Teijaro C.N."/>
            <person name="Fluegel L."/>
            <person name="Davis C.M."/>
            <person name="Simpson J.R."/>
            <person name="Lauterbach L."/>
            <person name="Steele A.D."/>
            <person name="Gui C."/>
            <person name="Meng S."/>
            <person name="Li G."/>
            <person name="Viehrig K."/>
            <person name="Ye F."/>
            <person name="Su P."/>
            <person name="Kiefer A.F."/>
            <person name="Nichols A."/>
            <person name="Cepeda A.J."/>
            <person name="Yan W."/>
            <person name="Fan B."/>
            <person name="Jiang Y."/>
            <person name="Adhikari A."/>
            <person name="Zheng C.-J."/>
            <person name="Schuster L."/>
            <person name="Cowan T.M."/>
            <person name="Smanski M.J."/>
            <person name="Chevrette M.G."/>
            <person name="De Carvalho L.P.S."/>
            <person name="Shen B."/>
        </authorList>
    </citation>
    <scope>NUCLEOTIDE SEQUENCE [LARGE SCALE GENOMIC DNA]</scope>
    <source>
        <strain evidence="3 4">NPDC019583</strain>
    </source>
</reference>
<gene>
    <name evidence="3" type="ORF">ABZ568_19650</name>
</gene>
<evidence type="ECO:0000313" key="3">
    <source>
        <dbReference type="EMBL" id="MEU2268573.1"/>
    </source>
</evidence>
<dbReference type="Gene3D" id="3.40.50.720">
    <property type="entry name" value="NAD(P)-binding Rossmann-like Domain"/>
    <property type="match status" value="1"/>
</dbReference>
<sequence length="268" mass="28540">MQPTFADLDDLVPAHLFDLSGQVTLVTGAAGGIGSWLAAGLVAAGATVLVTDRDADRLKEVARALDVDHLVADLTNDDEVTCLMEWADRLGVLVNCAGVNRRKVIDEVENEDFDAIMSVNLRAPYFLSQRAARRIAEHGGGAIIHVGSVNSAHGLAGVSVYGASKAALAQLTRVQSIEWADRGVRVNCLAPGFMRTPLSESLWRDRQKAEWILSRVPQRRAGSPSELIGAMLLLASRAGTFITGQTLYVDGGFLAGSDWGANCSKASK</sequence>
<dbReference type="PRINTS" id="PR00081">
    <property type="entry name" value="GDHRDH"/>
</dbReference>
<dbReference type="InterPro" id="IPR036291">
    <property type="entry name" value="NAD(P)-bd_dom_sf"/>
</dbReference>
<dbReference type="Proteomes" id="UP001550603">
    <property type="component" value="Unassembled WGS sequence"/>
</dbReference>
<comment type="caution">
    <text evidence="3">The sequence shown here is derived from an EMBL/GenBank/DDBJ whole genome shotgun (WGS) entry which is preliminary data.</text>
</comment>
<dbReference type="EMBL" id="JBEYBN010000026">
    <property type="protein sequence ID" value="MEU2268573.1"/>
    <property type="molecule type" value="Genomic_DNA"/>
</dbReference>
<dbReference type="InterPro" id="IPR020904">
    <property type="entry name" value="Sc_DH/Rdtase_CS"/>
</dbReference>
<dbReference type="Pfam" id="PF13561">
    <property type="entry name" value="adh_short_C2"/>
    <property type="match status" value="1"/>
</dbReference>
<comment type="similarity">
    <text evidence="1">Belongs to the short-chain dehydrogenases/reductases (SDR) family.</text>
</comment>
<proteinExistence type="inferred from homology"/>
<dbReference type="SUPFAM" id="SSF51735">
    <property type="entry name" value="NAD(P)-binding Rossmann-fold domains"/>
    <property type="match status" value="1"/>
</dbReference>
<keyword evidence="2" id="KW-0560">Oxidoreductase</keyword>
<dbReference type="InterPro" id="IPR002347">
    <property type="entry name" value="SDR_fam"/>
</dbReference>
<evidence type="ECO:0000313" key="4">
    <source>
        <dbReference type="Proteomes" id="UP001550603"/>
    </source>
</evidence>
<dbReference type="PANTHER" id="PTHR42760:SF5">
    <property type="entry name" value="2-DEHYDRO-3-DEOXY-D-GLUCONATE 5-DEHYDROGENASE"/>
    <property type="match status" value="1"/>
</dbReference>
<accession>A0ABV2XX20</accession>
<evidence type="ECO:0000256" key="2">
    <source>
        <dbReference type="ARBA" id="ARBA00023002"/>
    </source>
</evidence>
<dbReference type="PANTHER" id="PTHR42760">
    <property type="entry name" value="SHORT-CHAIN DEHYDROGENASES/REDUCTASES FAMILY MEMBER"/>
    <property type="match status" value="1"/>
</dbReference>
<dbReference type="RefSeq" id="WP_031114222.1">
    <property type="nucleotide sequence ID" value="NZ_JBEYBN010000026.1"/>
</dbReference>
<protein>
    <submittedName>
        <fullName evidence="3">SDR family oxidoreductase</fullName>
    </submittedName>
</protein>
<name>A0ABV2XX20_9ACTN</name>
<dbReference type="PROSITE" id="PS00061">
    <property type="entry name" value="ADH_SHORT"/>
    <property type="match status" value="1"/>
</dbReference>
<keyword evidence="4" id="KW-1185">Reference proteome</keyword>
<dbReference type="PRINTS" id="PR00080">
    <property type="entry name" value="SDRFAMILY"/>
</dbReference>